<name>A0A7C8GRV3_9BACI</name>
<feature type="domain" description="HAMP" evidence="8">
    <location>
        <begin position="327"/>
        <end position="379"/>
    </location>
</feature>
<dbReference type="PROSITE" id="PS50885">
    <property type="entry name" value="HAMP"/>
    <property type="match status" value="1"/>
</dbReference>
<evidence type="ECO:0000256" key="5">
    <source>
        <dbReference type="ARBA" id="ARBA00022777"/>
    </source>
</evidence>
<dbReference type="InterPro" id="IPR003594">
    <property type="entry name" value="HATPase_dom"/>
</dbReference>
<evidence type="ECO:0000256" key="2">
    <source>
        <dbReference type="ARBA" id="ARBA00022475"/>
    </source>
</evidence>
<dbReference type="EMBL" id="WEID01000073">
    <property type="protein sequence ID" value="KAB8129926.1"/>
    <property type="molecule type" value="Genomic_DNA"/>
</dbReference>
<dbReference type="RefSeq" id="WP_153405231.1">
    <property type="nucleotide sequence ID" value="NZ_ML762435.1"/>
</dbReference>
<dbReference type="GO" id="GO:0000155">
    <property type="term" value="F:phosphorelay sensor kinase activity"/>
    <property type="evidence" value="ECO:0007669"/>
    <property type="project" value="InterPro"/>
</dbReference>
<feature type="transmembrane region" description="Helical" evidence="7">
    <location>
        <begin position="30"/>
        <end position="49"/>
    </location>
</feature>
<evidence type="ECO:0000256" key="3">
    <source>
        <dbReference type="ARBA" id="ARBA00022553"/>
    </source>
</evidence>
<dbReference type="OrthoDB" id="9776552at2"/>
<dbReference type="SMART" id="SM00304">
    <property type="entry name" value="HAMP"/>
    <property type="match status" value="1"/>
</dbReference>
<evidence type="ECO:0000256" key="6">
    <source>
        <dbReference type="ARBA" id="ARBA00023136"/>
    </source>
</evidence>
<feature type="transmembrane region" description="Helical" evidence="7">
    <location>
        <begin position="306"/>
        <end position="325"/>
    </location>
</feature>
<accession>A0A7C8GRV3</accession>
<organism evidence="9 10">
    <name type="scientific">Gracilibacillus oryzae</name>
    <dbReference type="NCBI Taxonomy" id="1672701"/>
    <lineage>
        <taxon>Bacteria</taxon>
        <taxon>Bacillati</taxon>
        <taxon>Bacillota</taxon>
        <taxon>Bacilli</taxon>
        <taxon>Bacillales</taxon>
        <taxon>Bacillaceae</taxon>
        <taxon>Gracilibacillus</taxon>
    </lineage>
</organism>
<dbReference type="CDD" id="cd06225">
    <property type="entry name" value="HAMP"/>
    <property type="match status" value="1"/>
</dbReference>
<evidence type="ECO:0000256" key="4">
    <source>
        <dbReference type="ARBA" id="ARBA00022679"/>
    </source>
</evidence>
<keyword evidence="4" id="KW-0808">Transferase</keyword>
<dbReference type="SUPFAM" id="SSF55874">
    <property type="entry name" value="ATPase domain of HSP90 chaperone/DNA topoisomerase II/histidine kinase"/>
    <property type="match status" value="1"/>
</dbReference>
<keyword evidence="7" id="KW-0812">Transmembrane</keyword>
<keyword evidence="5 9" id="KW-0418">Kinase</keyword>
<dbReference type="Pfam" id="PF00672">
    <property type="entry name" value="HAMP"/>
    <property type="match status" value="1"/>
</dbReference>
<dbReference type="Proteomes" id="UP000480246">
    <property type="component" value="Unassembled WGS sequence"/>
</dbReference>
<keyword evidence="10" id="KW-1185">Reference proteome</keyword>
<evidence type="ECO:0000313" key="9">
    <source>
        <dbReference type="EMBL" id="KAB8129926.1"/>
    </source>
</evidence>
<dbReference type="PANTHER" id="PTHR34220">
    <property type="entry name" value="SENSOR HISTIDINE KINASE YPDA"/>
    <property type="match status" value="1"/>
</dbReference>
<dbReference type="InterPro" id="IPR050640">
    <property type="entry name" value="Bact_2-comp_sensor_kinase"/>
</dbReference>
<dbReference type="Pfam" id="PF06580">
    <property type="entry name" value="His_kinase"/>
    <property type="match status" value="1"/>
</dbReference>
<comment type="subcellular location">
    <subcellularLocation>
        <location evidence="1">Cell membrane</location>
        <topology evidence="1">Multi-pass membrane protein</topology>
    </subcellularLocation>
</comment>
<reference evidence="9 10" key="1">
    <citation type="submission" date="2019-10" db="EMBL/GenBank/DDBJ databases">
        <title>Gracilibacillus sp. nov. isolated from rice seeds.</title>
        <authorList>
            <person name="He S."/>
        </authorList>
    </citation>
    <scope>NUCLEOTIDE SEQUENCE [LARGE SCALE GENOMIC DNA]</scope>
    <source>
        <strain evidence="9 10">TD8</strain>
    </source>
</reference>
<dbReference type="PANTHER" id="PTHR34220:SF7">
    <property type="entry name" value="SENSOR HISTIDINE KINASE YPDA"/>
    <property type="match status" value="1"/>
</dbReference>
<proteinExistence type="predicted"/>
<dbReference type="InterPro" id="IPR036890">
    <property type="entry name" value="HATPase_C_sf"/>
</dbReference>
<dbReference type="InterPro" id="IPR010559">
    <property type="entry name" value="Sig_transdc_His_kin_internal"/>
</dbReference>
<evidence type="ECO:0000259" key="8">
    <source>
        <dbReference type="PROSITE" id="PS50885"/>
    </source>
</evidence>
<dbReference type="Gene3D" id="3.30.565.10">
    <property type="entry name" value="Histidine kinase-like ATPase, C-terminal domain"/>
    <property type="match status" value="1"/>
</dbReference>
<dbReference type="GO" id="GO:0005886">
    <property type="term" value="C:plasma membrane"/>
    <property type="evidence" value="ECO:0007669"/>
    <property type="project" value="UniProtKB-SubCell"/>
</dbReference>
<keyword evidence="3" id="KW-0597">Phosphoprotein</keyword>
<dbReference type="Pfam" id="PF02518">
    <property type="entry name" value="HATPase_c"/>
    <property type="match status" value="1"/>
</dbReference>
<comment type="caution">
    <text evidence="9">The sequence shown here is derived from an EMBL/GenBank/DDBJ whole genome shotgun (WGS) entry which is preliminary data.</text>
</comment>
<sequence length="611" mass="69510">MQHFKTSQGLKIIHHQIVKKINNISLRNKLFLSFVAVVFIPVIIIGGYLTNQLRLFGLEDAEQQASINMERVKERTIEVLKIPIFLSTNLSFDNRLKEIVNTEYETVFDVVSEYWQYNTFQDYLNTFNHEISNIRLFTNNQTLLNNWEIIPVNQTIANKDWYIQAMEGNGVSSWHFINDETNSNQKYLCLVRRIDFPEYNTSGVLVINVNPITLQKILSQESSPTMLVDEKNNIIATNQDNALGKNISEFISSEQVISGKFGTFEDEANRIFVEPIPLANIPNTLRIVTVISNREISANASQFGKIGVIVVSISIGVALFFIYFLSKLLSNRLILLSRQIKQVGKGKFDTPILIDGNDEIGQLSVQLQHMVNNTQKLIQEVHESNTQRSLLEKKQSEIKLKMMASQINPHFLFNALESIRMEAAYKGEKEIANIIKLLGKLMRNSIDIGAGKITLVQELQVIQWYLEIQKFRYDERLHYYLDVDPSSTTMHIPPLTIQPLVENSVIHGLENHNKGGAVWIKINVSSTTLLVEVIDNGIGMTKEKLTFLQSSLREKEDKTGMRIGLRNVDQRLRLIYGAQSGISIDSELNKGTKVSFSIPIRGGSHAESIDR</sequence>
<dbReference type="SUPFAM" id="SSF158472">
    <property type="entry name" value="HAMP domain-like"/>
    <property type="match status" value="1"/>
</dbReference>
<evidence type="ECO:0000256" key="1">
    <source>
        <dbReference type="ARBA" id="ARBA00004651"/>
    </source>
</evidence>
<gene>
    <name evidence="9" type="ORF">F9U64_14900</name>
</gene>
<protein>
    <submittedName>
        <fullName evidence="9">Sensor histidine kinase</fullName>
    </submittedName>
</protein>
<evidence type="ECO:0000313" key="10">
    <source>
        <dbReference type="Proteomes" id="UP000480246"/>
    </source>
</evidence>
<keyword evidence="2" id="KW-1003">Cell membrane</keyword>
<keyword evidence="6 7" id="KW-0472">Membrane</keyword>
<dbReference type="InterPro" id="IPR003660">
    <property type="entry name" value="HAMP_dom"/>
</dbReference>
<dbReference type="Gene3D" id="6.10.340.10">
    <property type="match status" value="1"/>
</dbReference>
<evidence type="ECO:0000256" key="7">
    <source>
        <dbReference type="SAM" id="Phobius"/>
    </source>
</evidence>
<dbReference type="SMART" id="SM00387">
    <property type="entry name" value="HATPase_c"/>
    <property type="match status" value="1"/>
</dbReference>
<keyword evidence="7" id="KW-1133">Transmembrane helix</keyword>
<dbReference type="AlphaFoldDB" id="A0A7C8GRV3"/>